<accession>A0ABN8I795</accession>
<dbReference type="Proteomes" id="UP000837857">
    <property type="component" value="Chromosome 18"/>
</dbReference>
<feature type="non-terminal residue" evidence="2">
    <location>
        <position position="1"/>
    </location>
</feature>
<evidence type="ECO:0000313" key="2">
    <source>
        <dbReference type="EMBL" id="CAH2048901.1"/>
    </source>
</evidence>
<proteinExistence type="predicted"/>
<evidence type="ECO:0000256" key="1">
    <source>
        <dbReference type="SAM" id="MobiDB-lite"/>
    </source>
</evidence>
<gene>
    <name evidence="2" type="ORF">IPOD504_LOCUS6462</name>
</gene>
<name>A0ABN8I795_9NEOP</name>
<dbReference type="EMBL" id="OW152830">
    <property type="protein sequence ID" value="CAH2048901.1"/>
    <property type="molecule type" value="Genomic_DNA"/>
</dbReference>
<keyword evidence="3" id="KW-1185">Reference proteome</keyword>
<sequence length="90" mass="9919">MGGRHAFPEPVSEAIVAIFGCALRSSFLTLTAPRKCNVCPRSVANGVLHIARSPAVADWRRARTHARPPARPAPPKMRRVKIRREGARKN</sequence>
<protein>
    <submittedName>
        <fullName evidence="2">Uncharacterized protein</fullName>
    </submittedName>
</protein>
<organism evidence="2 3">
    <name type="scientific">Iphiclides podalirius</name>
    <name type="common">scarce swallowtail</name>
    <dbReference type="NCBI Taxonomy" id="110791"/>
    <lineage>
        <taxon>Eukaryota</taxon>
        <taxon>Metazoa</taxon>
        <taxon>Ecdysozoa</taxon>
        <taxon>Arthropoda</taxon>
        <taxon>Hexapoda</taxon>
        <taxon>Insecta</taxon>
        <taxon>Pterygota</taxon>
        <taxon>Neoptera</taxon>
        <taxon>Endopterygota</taxon>
        <taxon>Lepidoptera</taxon>
        <taxon>Glossata</taxon>
        <taxon>Ditrysia</taxon>
        <taxon>Papilionoidea</taxon>
        <taxon>Papilionidae</taxon>
        <taxon>Papilioninae</taxon>
        <taxon>Iphiclides</taxon>
    </lineage>
</organism>
<evidence type="ECO:0000313" key="3">
    <source>
        <dbReference type="Proteomes" id="UP000837857"/>
    </source>
</evidence>
<feature type="region of interest" description="Disordered" evidence="1">
    <location>
        <begin position="63"/>
        <end position="90"/>
    </location>
</feature>
<reference evidence="2" key="1">
    <citation type="submission" date="2022-03" db="EMBL/GenBank/DDBJ databases">
        <authorList>
            <person name="Martin H S."/>
        </authorList>
    </citation>
    <scope>NUCLEOTIDE SEQUENCE</scope>
</reference>